<protein>
    <recommendedName>
        <fullName evidence="3">HutD-family protein</fullName>
    </recommendedName>
</protein>
<evidence type="ECO:0000313" key="2">
    <source>
        <dbReference type="Proteomes" id="UP000018851"/>
    </source>
</evidence>
<dbReference type="Proteomes" id="UP000018851">
    <property type="component" value="Chromosome"/>
</dbReference>
<reference evidence="1 2" key="1">
    <citation type="submission" date="2013-07" db="EMBL/GenBank/DDBJ databases">
        <title>Completed genome of Sphingomonas sanxanigenens NX02.</title>
        <authorList>
            <person name="Ma T."/>
            <person name="Huang H."/>
            <person name="Wu M."/>
            <person name="Li X."/>
            <person name="Li G."/>
        </authorList>
    </citation>
    <scope>NUCLEOTIDE SEQUENCE [LARGE SCALE GENOMIC DNA]</scope>
    <source>
        <strain evidence="1 2">NX02</strain>
    </source>
</reference>
<dbReference type="Pfam" id="PF05962">
    <property type="entry name" value="HutD"/>
    <property type="match status" value="1"/>
</dbReference>
<accession>W0AGG3</accession>
<dbReference type="AlphaFoldDB" id="W0AGG3"/>
<name>W0AGG3_9SPHN</name>
<organism evidence="1 2">
    <name type="scientific">Sphingomonas sanxanigenens DSM 19645 = NX02</name>
    <dbReference type="NCBI Taxonomy" id="1123269"/>
    <lineage>
        <taxon>Bacteria</taxon>
        <taxon>Pseudomonadati</taxon>
        <taxon>Pseudomonadota</taxon>
        <taxon>Alphaproteobacteria</taxon>
        <taxon>Sphingomonadales</taxon>
        <taxon>Sphingomonadaceae</taxon>
        <taxon>Sphingomonas</taxon>
    </lineage>
</organism>
<dbReference type="STRING" id="1123269.NX02_15310"/>
<dbReference type="SUPFAM" id="SSF51182">
    <property type="entry name" value="RmlC-like cupins"/>
    <property type="match status" value="1"/>
</dbReference>
<dbReference type="PANTHER" id="PTHR37943">
    <property type="entry name" value="PROTEIN VES"/>
    <property type="match status" value="1"/>
</dbReference>
<dbReference type="RefSeq" id="WP_025292948.1">
    <property type="nucleotide sequence ID" value="NZ_CP006644.1"/>
</dbReference>
<dbReference type="KEGG" id="ssan:NX02_15310"/>
<dbReference type="InterPro" id="IPR011051">
    <property type="entry name" value="RmlC_Cupin_sf"/>
</dbReference>
<evidence type="ECO:0008006" key="3">
    <source>
        <dbReference type="Google" id="ProtNLM"/>
    </source>
</evidence>
<dbReference type="OrthoDB" id="9800082at2"/>
<dbReference type="eggNOG" id="COG3758">
    <property type="taxonomic scope" value="Bacteria"/>
</dbReference>
<gene>
    <name evidence="1" type="ORF">NX02_15310</name>
</gene>
<dbReference type="InterPro" id="IPR014710">
    <property type="entry name" value="RmlC-like_jellyroll"/>
</dbReference>
<dbReference type="InterPro" id="IPR010282">
    <property type="entry name" value="Uncharacterised_HutD/Ves"/>
</dbReference>
<dbReference type="CDD" id="cd20293">
    <property type="entry name" value="cupin_HutD_N"/>
    <property type="match status" value="1"/>
</dbReference>
<evidence type="ECO:0000313" key="1">
    <source>
        <dbReference type="EMBL" id="AHE54745.1"/>
    </source>
</evidence>
<dbReference type="Gene3D" id="2.60.120.10">
    <property type="entry name" value="Jelly Rolls"/>
    <property type="match status" value="1"/>
</dbReference>
<sequence length="188" mass="19338">MVRLLPAADRVAKPWKNGGGTTSDLLFFPPDAGMEDFGWRLSIADVAAAGPFSAFADVDRSLSVLEGDLELAVAGDAPVRLTPEAGAFSFAGDAPAHGRPVGGAVRDLNLMVRRGAWRGRVDRVTDFPAAIAAGDAAALVVLATGETTVDAGGAAYAMAPLDALLVERPEAILIAAVAAVHIIRIWPG</sequence>
<proteinExistence type="predicted"/>
<keyword evidence="2" id="KW-1185">Reference proteome</keyword>
<dbReference type="EMBL" id="CP006644">
    <property type="protein sequence ID" value="AHE54745.1"/>
    <property type="molecule type" value="Genomic_DNA"/>
</dbReference>
<dbReference type="PATRIC" id="fig|1123269.5.peg.2990"/>
<dbReference type="HOGENOM" id="CLU_090931_0_1_5"/>
<dbReference type="PANTHER" id="PTHR37943:SF1">
    <property type="entry name" value="PROTEIN VES"/>
    <property type="match status" value="1"/>
</dbReference>